<comment type="caution">
    <text evidence="1">The sequence shown here is derived from an EMBL/GenBank/DDBJ whole genome shotgun (WGS) entry which is preliminary data.</text>
</comment>
<dbReference type="PATRIC" id="fig|797515.3.peg.1102"/>
<keyword evidence="2" id="KW-1185">Reference proteome</keyword>
<dbReference type="SFLD" id="SFLDG01140">
    <property type="entry name" value="C2.B:_Phosphomannomutase_and_P"/>
    <property type="match status" value="1"/>
</dbReference>
<reference evidence="1 2" key="1">
    <citation type="submission" date="2011-09" db="EMBL/GenBank/DDBJ databases">
        <authorList>
            <person name="Weinstock G."/>
            <person name="Sodergren E."/>
            <person name="Clifton S."/>
            <person name="Fulton L."/>
            <person name="Fulton B."/>
            <person name="Courtney L."/>
            <person name="Fronick C."/>
            <person name="Harrison M."/>
            <person name="Strong C."/>
            <person name="Farmer C."/>
            <person name="Delahaunty K."/>
            <person name="Markovic C."/>
            <person name="Hall O."/>
            <person name="Minx P."/>
            <person name="Tomlinson C."/>
            <person name="Mitreva M."/>
            <person name="Hou S."/>
            <person name="Chen J."/>
            <person name="Wollam A."/>
            <person name="Pepin K.H."/>
            <person name="Johnson M."/>
            <person name="Bhonagiri V."/>
            <person name="Zhang X."/>
            <person name="Suruliraj S."/>
            <person name="Warren W."/>
            <person name="Chinwalla A."/>
            <person name="Mardis E.R."/>
            <person name="Wilson R.K."/>
        </authorList>
    </citation>
    <scope>NUCLEOTIDE SEQUENCE [LARGE SCALE GENOMIC DNA]</scope>
    <source>
        <strain evidence="1 2">F0439</strain>
    </source>
</reference>
<dbReference type="PANTHER" id="PTHR10000:SF25">
    <property type="entry name" value="PHOSPHATASE YKRA-RELATED"/>
    <property type="match status" value="1"/>
</dbReference>
<dbReference type="Proteomes" id="UP000004625">
    <property type="component" value="Unassembled WGS sequence"/>
</dbReference>
<dbReference type="AlphaFoldDB" id="G9ZN81"/>
<dbReference type="GO" id="GO:0016791">
    <property type="term" value="F:phosphatase activity"/>
    <property type="evidence" value="ECO:0007669"/>
    <property type="project" value="TreeGrafter"/>
</dbReference>
<dbReference type="EMBL" id="AGEY01000050">
    <property type="protein sequence ID" value="EHL99056.1"/>
    <property type="molecule type" value="Genomic_DNA"/>
</dbReference>
<dbReference type="GO" id="GO:0005829">
    <property type="term" value="C:cytosol"/>
    <property type="evidence" value="ECO:0007669"/>
    <property type="project" value="TreeGrafter"/>
</dbReference>
<dbReference type="GO" id="GO:0000287">
    <property type="term" value="F:magnesium ion binding"/>
    <property type="evidence" value="ECO:0007669"/>
    <property type="project" value="TreeGrafter"/>
</dbReference>
<gene>
    <name evidence="1" type="ORF">HMPREF9103_01184</name>
</gene>
<dbReference type="NCBIfam" id="TIGR01484">
    <property type="entry name" value="HAD-SF-IIB"/>
    <property type="match status" value="1"/>
</dbReference>
<dbReference type="SUPFAM" id="SSF56784">
    <property type="entry name" value="HAD-like"/>
    <property type="match status" value="1"/>
</dbReference>
<accession>G9ZN81</accession>
<evidence type="ECO:0000313" key="1">
    <source>
        <dbReference type="EMBL" id="EHL99056.1"/>
    </source>
</evidence>
<dbReference type="Gene3D" id="3.40.50.1000">
    <property type="entry name" value="HAD superfamily/HAD-like"/>
    <property type="match status" value="1"/>
</dbReference>
<organism evidence="1 2">
    <name type="scientific">Lentilactobacillus parafarraginis F0439</name>
    <dbReference type="NCBI Taxonomy" id="797515"/>
    <lineage>
        <taxon>Bacteria</taxon>
        <taxon>Bacillati</taxon>
        <taxon>Bacillota</taxon>
        <taxon>Bacilli</taxon>
        <taxon>Lactobacillales</taxon>
        <taxon>Lactobacillaceae</taxon>
        <taxon>Lentilactobacillus</taxon>
    </lineage>
</organism>
<dbReference type="InterPro" id="IPR000150">
    <property type="entry name" value="Cof"/>
</dbReference>
<dbReference type="InterPro" id="IPR023214">
    <property type="entry name" value="HAD_sf"/>
</dbReference>
<proteinExistence type="predicted"/>
<keyword evidence="1" id="KW-0378">Hydrolase</keyword>
<dbReference type="STRING" id="797515.HMPREF9103_01184"/>
<sequence length="262" mass="29461">MNGGKSMYKAVVFFDLDGTLFDNEKNVSDENVAAINELRENNILPIISTGRNIFEIQYVIDATGIDSLVSANGSYVQYQGKKLKAEKISDSVIEEILAFAKQQGDVISFYNNAEFALTAENDLTKVNYRLLRLTPHVDPTFYKTHEVNFLNVFNYDKDKLYQDHFKGKLSLVRNNPRCMDTMNWGVSKQTGIQAMLQKADLGNIPSYAFGDQLNDLQMFSEVDYPIAMGNGHPDVKAKASFVTTANVDHGIVNGLKHYHLIK</sequence>
<evidence type="ECO:0000313" key="2">
    <source>
        <dbReference type="Proteomes" id="UP000004625"/>
    </source>
</evidence>
<dbReference type="HOGENOM" id="CLU_044146_7_0_9"/>
<dbReference type="PROSITE" id="PS01229">
    <property type="entry name" value="COF_2"/>
    <property type="match status" value="1"/>
</dbReference>
<dbReference type="eggNOG" id="COG0561">
    <property type="taxonomic scope" value="Bacteria"/>
</dbReference>
<dbReference type="InterPro" id="IPR036412">
    <property type="entry name" value="HAD-like_sf"/>
</dbReference>
<name>G9ZN81_9LACO</name>
<protein>
    <submittedName>
        <fullName evidence="1">Cof-like hydrolase</fullName>
    </submittedName>
</protein>
<dbReference type="SFLD" id="SFLDS00003">
    <property type="entry name" value="Haloacid_Dehalogenase"/>
    <property type="match status" value="1"/>
</dbReference>
<dbReference type="InterPro" id="IPR006379">
    <property type="entry name" value="HAD-SF_hydro_IIB"/>
</dbReference>
<dbReference type="Pfam" id="PF08282">
    <property type="entry name" value="Hydrolase_3"/>
    <property type="match status" value="1"/>
</dbReference>
<dbReference type="Gene3D" id="3.30.1240.10">
    <property type="match status" value="1"/>
</dbReference>
<dbReference type="NCBIfam" id="TIGR00099">
    <property type="entry name" value="Cof-subfamily"/>
    <property type="match status" value="1"/>
</dbReference>
<dbReference type="PANTHER" id="PTHR10000">
    <property type="entry name" value="PHOSPHOSERINE PHOSPHATASE"/>
    <property type="match status" value="1"/>
</dbReference>